<sequence length="269" mass="29634">MRRGKQTCRILKEIRRQIAEANDIDFITSECQYQGDCLGTCPKCEAEVRYLEQQLEHKQIRGKAITVLGISAGVIAAASLTACGNSSNKGNEVNATPNEITTPVTEEPTPLLGDSIPPKDSIKAKEATVKFVPPVITDEMDLKSGEIEGLLATEEIPGEVAVQDTVDFPEVMPEFPGGMSELMNFIAANLIYPQEFAQGEMCVEGRVIIRIVIDKEGDIVQSKVIRSIHPQFDKEALRVVQLMPKWKPGLVDGQPVIAKYTIPITFRLR</sequence>
<evidence type="ECO:0000256" key="3">
    <source>
        <dbReference type="ARBA" id="ARBA00022448"/>
    </source>
</evidence>
<feature type="region of interest" description="Disordered" evidence="10">
    <location>
        <begin position="86"/>
        <end position="115"/>
    </location>
</feature>
<dbReference type="AlphaFoldDB" id="A0A840D4U8"/>
<dbReference type="Pfam" id="PF03544">
    <property type="entry name" value="TonB_C"/>
    <property type="match status" value="1"/>
</dbReference>
<dbReference type="PANTHER" id="PTHR33446">
    <property type="entry name" value="PROTEIN TONB-RELATED"/>
    <property type="match status" value="1"/>
</dbReference>
<evidence type="ECO:0000256" key="5">
    <source>
        <dbReference type="ARBA" id="ARBA00022519"/>
    </source>
</evidence>
<dbReference type="FunFam" id="3.30.1150.10:FF:000002">
    <property type="entry name" value="Energy transducer TonB"/>
    <property type="match status" value="1"/>
</dbReference>
<keyword evidence="8" id="KW-1133">Transmembrane helix</keyword>
<keyword evidence="3" id="KW-0813">Transport</keyword>
<feature type="domain" description="TonB C-terminal" evidence="11">
    <location>
        <begin position="190"/>
        <end position="268"/>
    </location>
</feature>
<dbReference type="GO" id="GO:0031992">
    <property type="term" value="F:energy transducer activity"/>
    <property type="evidence" value="ECO:0007669"/>
    <property type="project" value="TreeGrafter"/>
</dbReference>
<evidence type="ECO:0000313" key="12">
    <source>
        <dbReference type="EMBL" id="MBB4043715.1"/>
    </source>
</evidence>
<keyword evidence="13" id="KW-1185">Reference proteome</keyword>
<comment type="caution">
    <text evidence="12">The sequence shown here is derived from an EMBL/GenBank/DDBJ whole genome shotgun (WGS) entry which is preliminary data.</text>
</comment>
<evidence type="ECO:0000256" key="1">
    <source>
        <dbReference type="ARBA" id="ARBA00004383"/>
    </source>
</evidence>
<comment type="similarity">
    <text evidence="2">Belongs to the TonB family.</text>
</comment>
<evidence type="ECO:0000256" key="7">
    <source>
        <dbReference type="ARBA" id="ARBA00022927"/>
    </source>
</evidence>
<evidence type="ECO:0000313" key="13">
    <source>
        <dbReference type="Proteomes" id="UP000560658"/>
    </source>
</evidence>
<dbReference type="InterPro" id="IPR051045">
    <property type="entry name" value="TonB-dependent_transducer"/>
</dbReference>
<evidence type="ECO:0000256" key="6">
    <source>
        <dbReference type="ARBA" id="ARBA00022692"/>
    </source>
</evidence>
<name>A0A840D4U8_9BACE</name>
<keyword evidence="9" id="KW-0472">Membrane</keyword>
<evidence type="ECO:0000256" key="2">
    <source>
        <dbReference type="ARBA" id="ARBA00006555"/>
    </source>
</evidence>
<evidence type="ECO:0000256" key="10">
    <source>
        <dbReference type="SAM" id="MobiDB-lite"/>
    </source>
</evidence>
<evidence type="ECO:0000259" key="11">
    <source>
        <dbReference type="Pfam" id="PF03544"/>
    </source>
</evidence>
<dbReference type="InterPro" id="IPR006260">
    <property type="entry name" value="TonB/TolA_C"/>
</dbReference>
<keyword evidence="5" id="KW-0997">Cell inner membrane</keyword>
<dbReference type="InterPro" id="IPR037682">
    <property type="entry name" value="TonB_C"/>
</dbReference>
<accession>A0A840D4U8</accession>
<proteinExistence type="inferred from homology"/>
<dbReference type="RefSeq" id="WP_044163379.1">
    <property type="nucleotide sequence ID" value="NZ_JACIER010000005.1"/>
</dbReference>
<dbReference type="SUPFAM" id="SSF74653">
    <property type="entry name" value="TolA/TonB C-terminal domain"/>
    <property type="match status" value="1"/>
</dbReference>
<dbReference type="Gene3D" id="3.30.1150.10">
    <property type="match status" value="1"/>
</dbReference>
<keyword evidence="4" id="KW-1003">Cell membrane</keyword>
<dbReference type="NCBIfam" id="TIGR01352">
    <property type="entry name" value="tonB_Cterm"/>
    <property type="match status" value="1"/>
</dbReference>
<keyword evidence="7" id="KW-0653">Protein transport</keyword>
<dbReference type="GO" id="GO:0055085">
    <property type="term" value="P:transmembrane transport"/>
    <property type="evidence" value="ECO:0007669"/>
    <property type="project" value="InterPro"/>
</dbReference>
<evidence type="ECO:0000256" key="9">
    <source>
        <dbReference type="ARBA" id="ARBA00023136"/>
    </source>
</evidence>
<keyword evidence="6" id="KW-0812">Transmembrane</keyword>
<comment type="subcellular location">
    <subcellularLocation>
        <location evidence="1">Cell inner membrane</location>
        <topology evidence="1">Single-pass membrane protein</topology>
        <orientation evidence="1">Periplasmic side</orientation>
    </subcellularLocation>
</comment>
<dbReference type="GO" id="GO:0015031">
    <property type="term" value="P:protein transport"/>
    <property type="evidence" value="ECO:0007669"/>
    <property type="project" value="UniProtKB-KW"/>
</dbReference>
<evidence type="ECO:0000256" key="8">
    <source>
        <dbReference type="ARBA" id="ARBA00022989"/>
    </source>
</evidence>
<dbReference type="PANTHER" id="PTHR33446:SF2">
    <property type="entry name" value="PROTEIN TONB"/>
    <property type="match status" value="1"/>
</dbReference>
<dbReference type="GO" id="GO:0098797">
    <property type="term" value="C:plasma membrane protein complex"/>
    <property type="evidence" value="ECO:0007669"/>
    <property type="project" value="TreeGrafter"/>
</dbReference>
<feature type="compositionally biased region" description="Low complexity" evidence="10">
    <location>
        <begin position="96"/>
        <end position="110"/>
    </location>
</feature>
<reference evidence="12" key="1">
    <citation type="submission" date="2020-08" db="EMBL/GenBank/DDBJ databases">
        <title>Genomic Encyclopedia of Type Strains, Phase IV (KMG-IV): sequencing the most valuable type-strain genomes for metagenomic binning, comparative biology and taxonomic classification.</title>
        <authorList>
            <person name="Goeker M."/>
        </authorList>
    </citation>
    <scope>NUCLEOTIDE SEQUENCE [LARGE SCALE GENOMIC DNA]</scope>
    <source>
        <strain evidence="12">DSM 105720</strain>
    </source>
</reference>
<organism evidence="12 13">
    <name type="scientific">Bacteroides reticulotermitis</name>
    <dbReference type="NCBI Taxonomy" id="1133319"/>
    <lineage>
        <taxon>Bacteria</taxon>
        <taxon>Pseudomonadati</taxon>
        <taxon>Bacteroidota</taxon>
        <taxon>Bacteroidia</taxon>
        <taxon>Bacteroidales</taxon>
        <taxon>Bacteroidaceae</taxon>
        <taxon>Bacteroides</taxon>
    </lineage>
</organism>
<feature type="compositionally biased region" description="Polar residues" evidence="10">
    <location>
        <begin position="86"/>
        <end position="95"/>
    </location>
</feature>
<dbReference type="EMBL" id="JACIER010000005">
    <property type="protein sequence ID" value="MBB4043715.1"/>
    <property type="molecule type" value="Genomic_DNA"/>
</dbReference>
<dbReference type="Proteomes" id="UP000560658">
    <property type="component" value="Unassembled WGS sequence"/>
</dbReference>
<gene>
    <name evidence="12" type="ORF">GGR06_001501</name>
</gene>
<protein>
    <submittedName>
        <fullName evidence="12">TonB family protein</fullName>
    </submittedName>
</protein>
<evidence type="ECO:0000256" key="4">
    <source>
        <dbReference type="ARBA" id="ARBA00022475"/>
    </source>
</evidence>